<dbReference type="InterPro" id="IPR013515">
    <property type="entry name" value="Phytochrome_cen-reg"/>
</dbReference>
<reference evidence="16 17" key="1">
    <citation type="submission" date="2018-02" db="EMBL/GenBank/DDBJ databases">
        <title>The genomes of Aspergillus section Nigri reveals drivers in fungal speciation.</title>
        <authorList>
            <consortium name="DOE Joint Genome Institute"/>
            <person name="Vesth T.C."/>
            <person name="Nybo J."/>
            <person name="Theobald S."/>
            <person name="Brandl J."/>
            <person name="Frisvad J.C."/>
            <person name="Nielsen K.F."/>
            <person name="Lyhne E.K."/>
            <person name="Kogle M.E."/>
            <person name="Kuo A."/>
            <person name="Riley R."/>
            <person name="Clum A."/>
            <person name="Nolan M."/>
            <person name="Lipzen A."/>
            <person name="Salamov A."/>
            <person name="Henrissat B."/>
            <person name="Wiebenga A."/>
            <person name="De vries R.P."/>
            <person name="Grigoriev I.V."/>
            <person name="Mortensen U.H."/>
            <person name="Andersen M.R."/>
            <person name="Baker S.E."/>
        </authorList>
    </citation>
    <scope>NUCLEOTIDE SEQUENCE [LARGE SCALE GENOMIC DNA]</scope>
    <source>
        <strain evidence="16 17">CBS 101889</strain>
    </source>
</reference>
<dbReference type="Gene3D" id="3.40.50.2300">
    <property type="match status" value="1"/>
</dbReference>
<feature type="compositionally biased region" description="Basic and acidic residues" evidence="12">
    <location>
        <begin position="1044"/>
        <end position="1064"/>
    </location>
</feature>
<feature type="compositionally biased region" description="Polar residues" evidence="12">
    <location>
        <begin position="1101"/>
        <end position="1115"/>
    </location>
</feature>
<proteinExistence type="predicted"/>
<keyword evidence="10" id="KW-0675">Receptor</keyword>
<dbReference type="STRING" id="1450537.A0A395HFR4"/>
<dbReference type="Gene3D" id="3.30.450.40">
    <property type="match status" value="1"/>
</dbReference>
<keyword evidence="17" id="KW-1185">Reference proteome</keyword>
<dbReference type="Gene3D" id="3.30.565.10">
    <property type="entry name" value="Histidine kinase-like ATPase, C-terminal domain"/>
    <property type="match status" value="1"/>
</dbReference>
<dbReference type="OrthoDB" id="2015534at2759"/>
<keyword evidence="8" id="KW-0157">Chromophore</keyword>
<feature type="compositionally biased region" description="Polar residues" evidence="12">
    <location>
        <begin position="101"/>
        <end position="127"/>
    </location>
</feature>
<evidence type="ECO:0000256" key="11">
    <source>
        <dbReference type="PROSITE-ProRule" id="PRU00169"/>
    </source>
</evidence>
<dbReference type="Pfam" id="PF00072">
    <property type="entry name" value="Response_reg"/>
    <property type="match status" value="1"/>
</dbReference>
<dbReference type="PROSITE" id="PS50110">
    <property type="entry name" value="RESPONSE_REGULATORY"/>
    <property type="match status" value="1"/>
</dbReference>
<dbReference type="Pfam" id="PF01590">
    <property type="entry name" value="GAF"/>
    <property type="match status" value="1"/>
</dbReference>
<dbReference type="VEuPathDB" id="FungiDB:BO97DRAFT_447495"/>
<dbReference type="InterPro" id="IPR001789">
    <property type="entry name" value="Sig_transdc_resp-reg_receiver"/>
</dbReference>
<evidence type="ECO:0000259" key="13">
    <source>
        <dbReference type="PROSITE" id="PS50046"/>
    </source>
</evidence>
<name>A0A395HFR4_ASPHC</name>
<dbReference type="InterPro" id="IPR011006">
    <property type="entry name" value="CheY-like_superfamily"/>
</dbReference>
<dbReference type="InterPro" id="IPR003018">
    <property type="entry name" value="GAF"/>
</dbReference>
<dbReference type="SUPFAM" id="SSF55781">
    <property type="entry name" value="GAF domain-like"/>
    <property type="match status" value="2"/>
</dbReference>
<keyword evidence="6 16" id="KW-0418">Kinase</keyword>
<dbReference type="GO" id="GO:0009584">
    <property type="term" value="P:detection of visible light"/>
    <property type="evidence" value="ECO:0007669"/>
    <property type="project" value="InterPro"/>
</dbReference>
<keyword evidence="1" id="KW-0600">Photoreceptor protein</keyword>
<dbReference type="GeneID" id="37203080"/>
<dbReference type="Gene3D" id="1.10.287.130">
    <property type="match status" value="1"/>
</dbReference>
<dbReference type="Gene3D" id="3.30.450.270">
    <property type="match status" value="1"/>
</dbReference>
<feature type="compositionally biased region" description="Basic and acidic residues" evidence="12">
    <location>
        <begin position="128"/>
        <end position="139"/>
    </location>
</feature>
<dbReference type="SUPFAM" id="SSF52172">
    <property type="entry name" value="CheY-like"/>
    <property type="match status" value="1"/>
</dbReference>
<keyword evidence="3" id="KW-0716">Sensory transduction</keyword>
<evidence type="ECO:0000256" key="5">
    <source>
        <dbReference type="ARBA" id="ARBA00022741"/>
    </source>
</evidence>
<feature type="region of interest" description="Disordered" evidence="12">
    <location>
        <begin position="1091"/>
        <end position="1130"/>
    </location>
</feature>
<gene>
    <name evidence="16" type="ORF">BO97DRAFT_447495</name>
</gene>
<dbReference type="FunFam" id="1.10.287.130:FF:000048">
    <property type="entry name" value="Sensor histidine kinase/response regulator"/>
    <property type="match status" value="1"/>
</dbReference>
<dbReference type="CDD" id="cd00082">
    <property type="entry name" value="HisKA"/>
    <property type="match status" value="1"/>
</dbReference>
<dbReference type="PANTHER" id="PTHR43065">
    <property type="entry name" value="SENSOR HISTIDINE KINASE"/>
    <property type="match status" value="1"/>
</dbReference>
<dbReference type="PROSITE" id="PS50046">
    <property type="entry name" value="PHYTOCHROME_2"/>
    <property type="match status" value="1"/>
</dbReference>
<keyword evidence="5" id="KW-0547">Nucleotide-binding</keyword>
<feature type="domain" description="Histidine kinase" evidence="14">
    <location>
        <begin position="763"/>
        <end position="1005"/>
    </location>
</feature>
<dbReference type="GO" id="GO:0009881">
    <property type="term" value="F:photoreceptor activity"/>
    <property type="evidence" value="ECO:0007669"/>
    <property type="project" value="UniProtKB-KW"/>
</dbReference>
<dbReference type="SUPFAM" id="SSF55874">
    <property type="entry name" value="ATPase domain of HSP90 chaperone/DNA topoisomerase II/histidine kinase"/>
    <property type="match status" value="1"/>
</dbReference>
<keyword evidence="4" id="KW-0808">Transferase</keyword>
<dbReference type="SMART" id="SM00388">
    <property type="entry name" value="HisKA"/>
    <property type="match status" value="1"/>
</dbReference>
<dbReference type="Proteomes" id="UP000248961">
    <property type="component" value="Unassembled WGS sequence"/>
</dbReference>
<dbReference type="Pfam" id="PF00512">
    <property type="entry name" value="HisKA"/>
    <property type="match status" value="1"/>
</dbReference>
<dbReference type="InterPro" id="IPR003594">
    <property type="entry name" value="HATPase_dom"/>
</dbReference>
<feature type="compositionally biased region" description="Polar residues" evidence="12">
    <location>
        <begin position="60"/>
        <end position="79"/>
    </location>
</feature>
<evidence type="ECO:0000259" key="14">
    <source>
        <dbReference type="PROSITE" id="PS50109"/>
    </source>
</evidence>
<dbReference type="InterPro" id="IPR035965">
    <property type="entry name" value="PAS-like_dom_sf"/>
</dbReference>
<dbReference type="RefSeq" id="XP_025545630.1">
    <property type="nucleotide sequence ID" value="XM_025698791.1"/>
</dbReference>
<dbReference type="InterPro" id="IPR013654">
    <property type="entry name" value="PAS_2"/>
</dbReference>
<evidence type="ECO:0000256" key="10">
    <source>
        <dbReference type="ARBA" id="ARBA00023170"/>
    </source>
</evidence>
<evidence type="ECO:0000256" key="9">
    <source>
        <dbReference type="ARBA" id="ARBA00023012"/>
    </source>
</evidence>
<feature type="region of interest" description="Disordered" evidence="12">
    <location>
        <begin position="1"/>
        <end position="81"/>
    </location>
</feature>
<dbReference type="InterPro" id="IPR043150">
    <property type="entry name" value="Phytochrome_PHY_sf"/>
</dbReference>
<dbReference type="EMBL" id="KZ824397">
    <property type="protein sequence ID" value="RAL06476.1"/>
    <property type="molecule type" value="Genomic_DNA"/>
</dbReference>
<feature type="modified residue" description="4-aspartylphosphate" evidence="11">
    <location>
        <position position="1183"/>
    </location>
</feature>
<evidence type="ECO:0000256" key="7">
    <source>
        <dbReference type="ARBA" id="ARBA00022840"/>
    </source>
</evidence>
<dbReference type="SMART" id="SM00448">
    <property type="entry name" value="REC"/>
    <property type="match status" value="1"/>
</dbReference>
<evidence type="ECO:0000256" key="6">
    <source>
        <dbReference type="ARBA" id="ARBA00022777"/>
    </source>
</evidence>
<dbReference type="InterPro" id="IPR005467">
    <property type="entry name" value="His_kinase_dom"/>
</dbReference>
<dbReference type="SUPFAM" id="SSF47384">
    <property type="entry name" value="Homodimeric domain of signal transducing histidine kinase"/>
    <property type="match status" value="1"/>
</dbReference>
<keyword evidence="7" id="KW-0067">ATP-binding</keyword>
<evidence type="ECO:0000256" key="12">
    <source>
        <dbReference type="SAM" id="MobiDB-lite"/>
    </source>
</evidence>
<dbReference type="GO" id="GO:0000155">
    <property type="term" value="F:phosphorelay sensor kinase activity"/>
    <property type="evidence" value="ECO:0007669"/>
    <property type="project" value="InterPro"/>
</dbReference>
<dbReference type="Pfam" id="PF02518">
    <property type="entry name" value="HATPase_c"/>
    <property type="match status" value="1"/>
</dbReference>
<dbReference type="InterPro" id="IPR016132">
    <property type="entry name" value="Phyto_chromo_attachment"/>
</dbReference>
<keyword evidence="9" id="KW-0902">Two-component regulatory system</keyword>
<feature type="region of interest" description="Disordered" evidence="12">
    <location>
        <begin position="101"/>
        <end position="144"/>
    </location>
</feature>
<evidence type="ECO:0000259" key="15">
    <source>
        <dbReference type="PROSITE" id="PS50110"/>
    </source>
</evidence>
<evidence type="ECO:0000256" key="4">
    <source>
        <dbReference type="ARBA" id="ARBA00022679"/>
    </source>
</evidence>
<dbReference type="PANTHER" id="PTHR43065:SF10">
    <property type="entry name" value="PEROXIDE STRESS-ACTIVATED HISTIDINE KINASE MAK3"/>
    <property type="match status" value="1"/>
</dbReference>
<dbReference type="GO" id="GO:0006355">
    <property type="term" value="P:regulation of DNA-templated transcription"/>
    <property type="evidence" value="ECO:0007669"/>
    <property type="project" value="InterPro"/>
</dbReference>
<dbReference type="InterPro" id="IPR036097">
    <property type="entry name" value="HisK_dim/P_sf"/>
</dbReference>
<sequence length="1283" mass="141959">MASNFDPTAMSGQLPEDDSPTDLAVNTHEGSSDLSPETSDLGRDTSVGGSDRVYPIRSIVSVNPSPTSPSQPVAATGSTLPRCGARSYSIIDSDTWDQLRTQPVLTPPSDTAASSNEPLFTPGTSECASHEPSEGHSRNSDAGIWVPADSDGSVLAVDKSKTHITSRFQHVVTGGGHAVITGNTPDTFMACEDEPIHIPGAIQSFGVLLAMREDDDGLLSVHIASENSEAILGYSPSSLFALESFCDILQEDQADILLDHVDFVRDEVHDPGADGPEVFILSINDRNGRARRFWCAIHAIPAQRDLIICEFELEDDRINPPNMAGRSTPTTQTDTLGFEPTPEQLASSTVNISQPLRVLRNARRRRGEAAAMEVFSIVSQIQDQLGDAKTLDSLLNITVGLVKELTGFHRVMIYQFDSEFNGTVVAELVDMRTTKDIYKGLHFPAADIPRQARELYRINKVRLLYDRDQITSRLVCRSLQDLQTPLDLTHAHLRAMSPIHIRYLANMGVRSSMSISINNPHDLWGLISCHTYGDAGMRVPFPIRKMCRLIGDTLSRNIERLSYTSRLQARKLINTIPTDANPSGYIIASSDDMLRLFDADYGAISIRCETKILGKSTESQEMLALLEFLKMRQLKSVVASHHVTKDFPDLHYPPGFKHISGMLYVPLSSDGTDFIVFFRRGQLTEIKWGGNPHEKEVKDGHLEPRKSFQVWSETVIDQSREWSESEVETAAVLCLVYGKFIKVWRQQEAALEGSQLTKLLLANSAHEVRTPLNAIINYLEIALEGVLDHETRDNLTKSYSASKSLIYVINDLLDLTNTEKGQNLIKDEAFDLPLTFKEATAMFEGEAKRKGVKFTVLTHPGIPRTVLGDERRVRQAISNLISNAVQYTTEGEITVEFWRAPVTPEPGVVTIQMTVLDTGCGMSDTMLETLFQELEQVSYKDDDTYFFDRDPNSSNGERTEGEEKGVLGLGLALVSRIVRNTHGQLSVRSEEGKGSRFQISLQFVTANDEQPELDPVDIPAHADSPTPFQTKEEFVLVDNSSTPPHEDRRRSDDSSRAGSTDKSHPSQIPIESLKDKLANVSIRELSKLSQTELADDAADSVQPNTKSPSTQPSENRTTRQDSKPKTPPGIYSILVAEDDPINGKIIQKRLGKAGHSVHLTINGEECAAAFRADPARYDLVLMDIQMPIVDGINSTKMIRQIEKEPSCALSPTAQANERVPVFAVSASLLEKDMPLYVGAGFDGWIMKPINFNRLNVLINGVEDEMIRRHATYRPGGWENGGWF</sequence>
<dbReference type="CDD" id="cd17546">
    <property type="entry name" value="REC_hyHK_CKI1_RcsC-like"/>
    <property type="match status" value="1"/>
</dbReference>
<organism evidence="16 17">
    <name type="scientific">Aspergillus homomorphus (strain CBS 101889)</name>
    <dbReference type="NCBI Taxonomy" id="1450537"/>
    <lineage>
        <taxon>Eukaryota</taxon>
        <taxon>Fungi</taxon>
        <taxon>Dikarya</taxon>
        <taxon>Ascomycota</taxon>
        <taxon>Pezizomycotina</taxon>
        <taxon>Eurotiomycetes</taxon>
        <taxon>Eurotiomycetidae</taxon>
        <taxon>Eurotiales</taxon>
        <taxon>Aspergillaceae</taxon>
        <taxon>Aspergillus</taxon>
        <taxon>Aspergillus subgen. Circumdati</taxon>
    </lineage>
</organism>
<dbReference type="InterPro" id="IPR036890">
    <property type="entry name" value="HATPase_C_sf"/>
</dbReference>
<dbReference type="Gene3D" id="3.30.450.20">
    <property type="entry name" value="PAS domain"/>
    <property type="match status" value="2"/>
</dbReference>
<dbReference type="InterPro" id="IPR029016">
    <property type="entry name" value="GAF-like_dom_sf"/>
</dbReference>
<feature type="region of interest" description="Disordered" evidence="12">
    <location>
        <begin position="1034"/>
        <end position="1072"/>
    </location>
</feature>
<dbReference type="FunFam" id="3.30.450.270:FF:000002">
    <property type="entry name" value="Sensor histidine kinase/response regulator, putative"/>
    <property type="match status" value="1"/>
</dbReference>
<evidence type="ECO:0000256" key="8">
    <source>
        <dbReference type="ARBA" id="ARBA00022991"/>
    </source>
</evidence>
<evidence type="ECO:0000313" key="17">
    <source>
        <dbReference type="Proteomes" id="UP000248961"/>
    </source>
</evidence>
<evidence type="ECO:0000313" key="16">
    <source>
        <dbReference type="EMBL" id="RAL06476.1"/>
    </source>
</evidence>
<dbReference type="Pfam" id="PF08446">
    <property type="entry name" value="PAS_2"/>
    <property type="match status" value="1"/>
</dbReference>
<keyword evidence="2 11" id="KW-0597">Phosphoprotein</keyword>
<dbReference type="PROSITE" id="PS50109">
    <property type="entry name" value="HIS_KIN"/>
    <property type="match status" value="1"/>
</dbReference>
<dbReference type="InterPro" id="IPR003661">
    <property type="entry name" value="HisK_dim/P_dom"/>
</dbReference>
<accession>A0A395HFR4</accession>
<feature type="compositionally biased region" description="Polar residues" evidence="12">
    <location>
        <begin position="28"/>
        <end position="38"/>
    </location>
</feature>
<feature type="domain" description="Phytochrome chromophore attachment site" evidence="13">
    <location>
        <begin position="390"/>
        <end position="552"/>
    </location>
</feature>
<dbReference type="GO" id="GO:0005524">
    <property type="term" value="F:ATP binding"/>
    <property type="evidence" value="ECO:0007669"/>
    <property type="project" value="UniProtKB-KW"/>
</dbReference>
<dbReference type="InterPro" id="IPR001294">
    <property type="entry name" value="Phytochrome"/>
</dbReference>
<dbReference type="Pfam" id="PF00360">
    <property type="entry name" value="PHY"/>
    <property type="match status" value="1"/>
</dbReference>
<evidence type="ECO:0000256" key="1">
    <source>
        <dbReference type="ARBA" id="ARBA00022543"/>
    </source>
</evidence>
<protein>
    <submittedName>
        <fullName evidence="16">Sensor histidine kinase/response regulator</fullName>
    </submittedName>
</protein>
<dbReference type="SUPFAM" id="SSF55785">
    <property type="entry name" value="PYP-like sensor domain (PAS domain)"/>
    <property type="match status" value="1"/>
</dbReference>
<evidence type="ECO:0000256" key="3">
    <source>
        <dbReference type="ARBA" id="ARBA00022606"/>
    </source>
</evidence>
<evidence type="ECO:0000256" key="2">
    <source>
        <dbReference type="ARBA" id="ARBA00022553"/>
    </source>
</evidence>
<dbReference type="PRINTS" id="PR01033">
    <property type="entry name" value="PHYTOCHROME"/>
</dbReference>
<dbReference type="SMART" id="SM00387">
    <property type="entry name" value="HATPase_c"/>
    <property type="match status" value="1"/>
</dbReference>
<feature type="domain" description="Response regulatory" evidence="15">
    <location>
        <begin position="1132"/>
        <end position="1262"/>
    </location>
</feature>